<dbReference type="InterPro" id="IPR004364">
    <property type="entry name" value="Aa-tRNA-synt_II"/>
</dbReference>
<dbReference type="PANTHER" id="PTHR22594:SF5">
    <property type="entry name" value="ASPARTATE--TRNA LIGASE, MITOCHONDRIAL"/>
    <property type="match status" value="1"/>
</dbReference>
<dbReference type="Pfam" id="PF00152">
    <property type="entry name" value="tRNA-synt_2"/>
    <property type="match status" value="1"/>
</dbReference>
<keyword evidence="5" id="KW-0648">Protein biosynthesis</keyword>
<dbReference type="Gene3D" id="3.30.930.10">
    <property type="entry name" value="Bira Bifunctional Protein, Domain 2"/>
    <property type="match status" value="1"/>
</dbReference>
<dbReference type="InterPro" id="IPR004115">
    <property type="entry name" value="GAD-like_sf"/>
</dbReference>
<dbReference type="SUPFAM" id="SSF55681">
    <property type="entry name" value="Class II aaRS and biotin synthetases"/>
    <property type="match status" value="1"/>
</dbReference>
<comment type="caution">
    <text evidence="8">The sequence shown here is derived from an EMBL/GenBank/DDBJ whole genome shotgun (WGS) entry which is preliminary data.</text>
</comment>
<dbReference type="Gene3D" id="3.30.1360.30">
    <property type="entry name" value="GAD-like domain"/>
    <property type="match status" value="1"/>
</dbReference>
<dbReference type="PANTHER" id="PTHR22594">
    <property type="entry name" value="ASPARTYL/LYSYL-TRNA SYNTHETASE"/>
    <property type="match status" value="1"/>
</dbReference>
<keyword evidence="6" id="KW-0030">Aminoacyl-tRNA synthetase</keyword>
<feature type="non-terminal residue" evidence="8">
    <location>
        <position position="1"/>
    </location>
</feature>
<evidence type="ECO:0000259" key="7">
    <source>
        <dbReference type="PROSITE" id="PS50862"/>
    </source>
</evidence>
<sequence>IVVPDASKIFTRKIIDQQAEYVKRFKAKGLAWVKYDDGKFSGSAAKFINGISDKLVDRLGLKSGDVVFFAADSFSVVSDTLGYLRRFAAKKLGIIKKEWRFAWIVDWPLFEYSEDFGRWIAAHHPFTMPNQEDLHYLNDGEDPHKAHAQSYDLVLNGYELGSGSIRIHTMDVQEKMLKALGFTPEKAQKAFGFLLEAMEYGFPPMGGIALGLDRLAMLLSGKENIREVIAFPKNSNATEPMTEAPSRVSTKQLQDLGLIVPEKK</sequence>
<dbReference type="InterPro" id="IPR002312">
    <property type="entry name" value="Asp/Asn-tRNA-synth_IIb"/>
</dbReference>
<dbReference type="EMBL" id="AXCV01000140">
    <property type="protein sequence ID" value="KGO31969.1"/>
    <property type="molecule type" value="Genomic_DNA"/>
</dbReference>
<keyword evidence="9" id="KW-1185">Reference proteome</keyword>
<evidence type="ECO:0000256" key="6">
    <source>
        <dbReference type="ARBA" id="ARBA00023146"/>
    </source>
</evidence>
<keyword evidence="2" id="KW-0436">Ligase</keyword>
<evidence type="ECO:0000256" key="2">
    <source>
        <dbReference type="ARBA" id="ARBA00022598"/>
    </source>
</evidence>
<evidence type="ECO:0000256" key="5">
    <source>
        <dbReference type="ARBA" id="ARBA00022917"/>
    </source>
</evidence>
<accession>A0ABR4XSB9</accession>
<comment type="similarity">
    <text evidence="1">Belongs to the class-II aminoacyl-tRNA synthetase family. Type 1 subfamily.</text>
</comment>
<evidence type="ECO:0000256" key="4">
    <source>
        <dbReference type="ARBA" id="ARBA00022840"/>
    </source>
</evidence>
<proteinExistence type="inferred from homology"/>
<evidence type="ECO:0000313" key="9">
    <source>
        <dbReference type="Proteomes" id="UP000030023"/>
    </source>
</evidence>
<dbReference type="Proteomes" id="UP000030023">
    <property type="component" value="Unassembled WGS sequence"/>
</dbReference>
<keyword evidence="3" id="KW-0547">Nucleotide-binding</keyword>
<evidence type="ECO:0000256" key="3">
    <source>
        <dbReference type="ARBA" id="ARBA00022741"/>
    </source>
</evidence>
<dbReference type="PRINTS" id="PR01042">
    <property type="entry name" value="TRNASYNTHASP"/>
</dbReference>
<name>A0ABR4XSB9_9LACO</name>
<evidence type="ECO:0000256" key="1">
    <source>
        <dbReference type="ARBA" id="ARBA00006303"/>
    </source>
</evidence>
<dbReference type="InterPro" id="IPR006195">
    <property type="entry name" value="aa-tRNA-synth_II"/>
</dbReference>
<feature type="domain" description="Aminoacyl-transfer RNA synthetases class-II family profile" evidence="7">
    <location>
        <begin position="1"/>
        <end position="261"/>
    </location>
</feature>
<evidence type="ECO:0000313" key="8">
    <source>
        <dbReference type="EMBL" id="KGO31969.1"/>
    </source>
</evidence>
<dbReference type="Pfam" id="PF02938">
    <property type="entry name" value="GAD"/>
    <property type="match status" value="1"/>
</dbReference>
<dbReference type="InterPro" id="IPR029351">
    <property type="entry name" value="GAD_dom"/>
</dbReference>
<protein>
    <recommendedName>
        <fullName evidence="7">Aminoacyl-transfer RNA synthetases class-II family profile domain-containing protein</fullName>
    </recommendedName>
</protein>
<reference evidence="8 9" key="1">
    <citation type="journal article" date="2014" name="Antonie Van Leeuwenhoek">
        <title>Oenococcus alcoholitolerans sp. nov., a lactic acid bacteria isolated from cachaca and ethanol fermentation processes.</title>
        <authorList>
            <person name="Badotti F."/>
            <person name="Moreira A.P."/>
            <person name="Tonon L.A."/>
            <person name="de Lucena B.T."/>
            <person name="Gomes Fde C."/>
            <person name="Kruger R."/>
            <person name="Thompson C.C."/>
            <person name="de Morais M.A.Jr."/>
            <person name="Rosa C.A."/>
            <person name="Thompson F.L."/>
        </authorList>
    </citation>
    <scope>NUCLEOTIDE SEQUENCE [LARGE SCALE GENOMIC DNA]</scope>
    <source>
        <strain evidence="8 9">UFRJ-M7.2.18</strain>
    </source>
</reference>
<dbReference type="SUPFAM" id="SSF55261">
    <property type="entry name" value="GAD domain-like"/>
    <property type="match status" value="1"/>
</dbReference>
<organism evidence="8 9">
    <name type="scientific">Oenococcus alcoholitolerans</name>
    <dbReference type="NCBI Taxonomy" id="931074"/>
    <lineage>
        <taxon>Bacteria</taxon>
        <taxon>Bacillati</taxon>
        <taxon>Bacillota</taxon>
        <taxon>Bacilli</taxon>
        <taxon>Lactobacillales</taxon>
        <taxon>Lactobacillaceae</taxon>
        <taxon>Oenococcus</taxon>
    </lineage>
</organism>
<keyword evidence="4" id="KW-0067">ATP-binding</keyword>
<gene>
    <name evidence="8" type="ORF">Q757_03885</name>
</gene>
<dbReference type="PROSITE" id="PS50862">
    <property type="entry name" value="AA_TRNA_LIGASE_II"/>
    <property type="match status" value="1"/>
</dbReference>
<dbReference type="InterPro" id="IPR045864">
    <property type="entry name" value="aa-tRNA-synth_II/BPL/LPL"/>
</dbReference>